<reference evidence="2 3" key="1">
    <citation type="submission" date="2016-09" db="EMBL/GenBank/DDBJ databases">
        <title>Extensive genetic diversity and differential bi-allelic expression allows diatom success in the polar Southern Ocean.</title>
        <authorList>
            <consortium name="DOE Joint Genome Institute"/>
            <person name="Mock T."/>
            <person name="Otillar R.P."/>
            <person name="Strauss J."/>
            <person name="Dupont C."/>
            <person name="Frickenhaus S."/>
            <person name="Maumus F."/>
            <person name="Mcmullan M."/>
            <person name="Sanges R."/>
            <person name="Schmutz J."/>
            <person name="Toseland A."/>
            <person name="Valas R."/>
            <person name="Veluchamy A."/>
            <person name="Ward B.J."/>
            <person name="Allen A."/>
            <person name="Barry K."/>
            <person name="Falciatore A."/>
            <person name="Ferrante M."/>
            <person name="Fortunato A.E."/>
            <person name="Gloeckner G."/>
            <person name="Gruber A."/>
            <person name="Hipkin R."/>
            <person name="Janech M."/>
            <person name="Kroth P."/>
            <person name="Leese F."/>
            <person name="Lindquist E."/>
            <person name="Lyon B.R."/>
            <person name="Martin J."/>
            <person name="Mayer C."/>
            <person name="Parker M."/>
            <person name="Quesneville H."/>
            <person name="Raymond J."/>
            <person name="Uhlig C."/>
            <person name="Valentin K.U."/>
            <person name="Worden A.Z."/>
            <person name="Armbrust E.V."/>
            <person name="Bowler C."/>
            <person name="Green B."/>
            <person name="Moulton V."/>
            <person name="Van Oosterhout C."/>
            <person name="Grigoriev I."/>
        </authorList>
    </citation>
    <scope>NUCLEOTIDE SEQUENCE [LARGE SCALE GENOMIC DNA]</scope>
    <source>
        <strain evidence="2 3">CCMP1102</strain>
    </source>
</reference>
<evidence type="ECO:0000313" key="2">
    <source>
        <dbReference type="EMBL" id="OEU07256.1"/>
    </source>
</evidence>
<dbReference type="Gene3D" id="6.10.140.530">
    <property type="match status" value="2"/>
</dbReference>
<gene>
    <name evidence="2" type="ORF">FRACYDRAFT_151969</name>
</gene>
<accession>A0A1E7EN65</accession>
<name>A0A1E7EN65_9STRA</name>
<organism evidence="2 3">
    <name type="scientific">Fragilariopsis cylindrus CCMP1102</name>
    <dbReference type="NCBI Taxonomy" id="635003"/>
    <lineage>
        <taxon>Eukaryota</taxon>
        <taxon>Sar</taxon>
        <taxon>Stramenopiles</taxon>
        <taxon>Ochrophyta</taxon>
        <taxon>Bacillariophyta</taxon>
        <taxon>Bacillariophyceae</taxon>
        <taxon>Bacillariophycidae</taxon>
        <taxon>Bacillariales</taxon>
        <taxon>Bacillariaceae</taxon>
        <taxon>Fragilariopsis</taxon>
    </lineage>
</organism>
<dbReference type="PANTHER" id="PTHR33418:SF1">
    <property type="entry name" value="HELICASE-ASSOCIATED DOMAIN-CONTAINING PROTEIN"/>
    <property type="match status" value="1"/>
</dbReference>
<dbReference type="InParanoid" id="A0A1E7EN65"/>
<proteinExistence type="predicted"/>
<keyword evidence="3" id="KW-1185">Reference proteome</keyword>
<feature type="non-terminal residue" evidence="2">
    <location>
        <position position="130"/>
    </location>
</feature>
<sequence>WHRMFPRLVAYQKKHGSANVPRNYQDDPKLATWVHRQRISYSGTGLSEERIRLLLSIGLVLKHHEITPWDEMFRKLVAYKKEHKSTLIPQRYKADPHLGMWVHNQRTFYKTKTLSIDRINRLESIGYVWD</sequence>
<evidence type="ECO:0000313" key="3">
    <source>
        <dbReference type="Proteomes" id="UP000095751"/>
    </source>
</evidence>
<feature type="non-terminal residue" evidence="2">
    <location>
        <position position="1"/>
    </location>
</feature>
<dbReference type="EMBL" id="KV784387">
    <property type="protein sequence ID" value="OEU07256.1"/>
    <property type="molecule type" value="Genomic_DNA"/>
</dbReference>
<dbReference type="KEGG" id="fcy:FRACYDRAFT_151969"/>
<evidence type="ECO:0000259" key="1">
    <source>
        <dbReference type="Pfam" id="PF03457"/>
    </source>
</evidence>
<feature type="domain" description="Helicase-associated" evidence="1">
    <location>
        <begin position="1"/>
        <end position="58"/>
    </location>
</feature>
<protein>
    <recommendedName>
        <fullName evidence="1">Helicase-associated domain-containing protein</fullName>
    </recommendedName>
</protein>
<dbReference type="Pfam" id="PF03457">
    <property type="entry name" value="HA"/>
    <property type="match status" value="2"/>
</dbReference>
<dbReference type="AlphaFoldDB" id="A0A1E7EN65"/>
<dbReference type="OrthoDB" id="498381at2759"/>
<dbReference type="InterPro" id="IPR005114">
    <property type="entry name" value="Helicase_assoc"/>
</dbReference>
<feature type="domain" description="Helicase-associated" evidence="1">
    <location>
        <begin position="68"/>
        <end position="126"/>
    </location>
</feature>
<dbReference type="PANTHER" id="PTHR33418">
    <property type="entry name" value="HELICASE-ASSOCIATED"/>
    <property type="match status" value="1"/>
</dbReference>
<dbReference type="Proteomes" id="UP000095751">
    <property type="component" value="Unassembled WGS sequence"/>
</dbReference>